<dbReference type="Gene3D" id="3.30.70.1060">
    <property type="entry name" value="Dimeric alpha+beta barrel"/>
    <property type="match status" value="1"/>
</dbReference>
<evidence type="ECO:0000313" key="3">
    <source>
        <dbReference type="EMBL" id="MBP1859068.1"/>
    </source>
</evidence>
<dbReference type="PANTHER" id="PTHR37828:SF1">
    <property type="entry name" value="YCII-RELATED DOMAIN-CONTAINING PROTEIN"/>
    <property type="match status" value="1"/>
</dbReference>
<dbReference type="InterPro" id="IPR005545">
    <property type="entry name" value="YCII"/>
</dbReference>
<keyword evidence="4" id="KW-1185">Reference proteome</keyword>
<evidence type="ECO:0000256" key="1">
    <source>
        <dbReference type="ARBA" id="ARBA00007689"/>
    </source>
</evidence>
<gene>
    <name evidence="3" type="ORF">J2Z75_002580</name>
</gene>
<organism evidence="3 4">
    <name type="scientific">Rhizobium herbae</name>
    <dbReference type="NCBI Taxonomy" id="508661"/>
    <lineage>
        <taxon>Bacteria</taxon>
        <taxon>Pseudomonadati</taxon>
        <taxon>Pseudomonadota</taxon>
        <taxon>Alphaproteobacteria</taxon>
        <taxon>Hyphomicrobiales</taxon>
        <taxon>Rhizobiaceae</taxon>
        <taxon>Rhizobium/Agrobacterium group</taxon>
        <taxon>Rhizobium</taxon>
    </lineage>
</organism>
<comment type="similarity">
    <text evidence="1">Belongs to the YciI family.</text>
</comment>
<reference evidence="3 4" key="1">
    <citation type="submission" date="2021-03" db="EMBL/GenBank/DDBJ databases">
        <title>Genomic Encyclopedia of Type Strains, Phase IV (KMG-IV): sequencing the most valuable type-strain genomes for metagenomic binning, comparative biology and taxonomic classification.</title>
        <authorList>
            <person name="Goeker M."/>
        </authorList>
    </citation>
    <scope>NUCLEOTIDE SEQUENCE [LARGE SCALE GENOMIC DNA]</scope>
    <source>
        <strain evidence="3 4">DSM 26427</strain>
    </source>
</reference>
<dbReference type="Proteomes" id="UP000823786">
    <property type="component" value="Unassembled WGS sequence"/>
</dbReference>
<sequence length="94" mass="10327">MFILSLTYTAELSEVDRHIEPHMDWVKDGYDSGVFLASGRKIPRTGGIIFARGTRAEIDARVAADPFTIHGVADYDITEFAVTRTAPGLEALSQ</sequence>
<dbReference type="RefSeq" id="WP_209852832.1">
    <property type="nucleotide sequence ID" value="NZ_JAGGJV010000004.1"/>
</dbReference>
<dbReference type="PANTHER" id="PTHR37828">
    <property type="entry name" value="GSR2449 PROTEIN"/>
    <property type="match status" value="1"/>
</dbReference>
<dbReference type="InterPro" id="IPR011008">
    <property type="entry name" value="Dimeric_a/b-barrel"/>
</dbReference>
<feature type="domain" description="YCII-related" evidence="2">
    <location>
        <begin position="1"/>
        <end position="80"/>
    </location>
</feature>
<dbReference type="Pfam" id="PF03795">
    <property type="entry name" value="YCII"/>
    <property type="match status" value="1"/>
</dbReference>
<proteinExistence type="inferred from homology"/>
<comment type="caution">
    <text evidence="3">The sequence shown here is derived from an EMBL/GenBank/DDBJ whole genome shotgun (WGS) entry which is preliminary data.</text>
</comment>
<dbReference type="SUPFAM" id="SSF54909">
    <property type="entry name" value="Dimeric alpha+beta barrel"/>
    <property type="match status" value="1"/>
</dbReference>
<evidence type="ECO:0000259" key="2">
    <source>
        <dbReference type="Pfam" id="PF03795"/>
    </source>
</evidence>
<name>A0ABS4EMC9_9HYPH</name>
<dbReference type="EMBL" id="JAGGJV010000004">
    <property type="protein sequence ID" value="MBP1859068.1"/>
    <property type="molecule type" value="Genomic_DNA"/>
</dbReference>
<protein>
    <submittedName>
        <fullName evidence="3">Uncharacterized protein YciI</fullName>
    </submittedName>
</protein>
<accession>A0ABS4EMC9</accession>
<evidence type="ECO:0000313" key="4">
    <source>
        <dbReference type="Proteomes" id="UP000823786"/>
    </source>
</evidence>